<organism evidence="5 6">
    <name type="scientific">Paralvinella palmiformis</name>
    <dbReference type="NCBI Taxonomy" id="53620"/>
    <lineage>
        <taxon>Eukaryota</taxon>
        <taxon>Metazoa</taxon>
        <taxon>Spiralia</taxon>
        <taxon>Lophotrochozoa</taxon>
        <taxon>Annelida</taxon>
        <taxon>Polychaeta</taxon>
        <taxon>Sedentaria</taxon>
        <taxon>Canalipalpata</taxon>
        <taxon>Terebellida</taxon>
        <taxon>Terebelliformia</taxon>
        <taxon>Alvinellidae</taxon>
        <taxon>Paralvinella</taxon>
    </lineage>
</organism>
<reference evidence="5" key="1">
    <citation type="journal article" date="2023" name="Mol. Biol. Evol.">
        <title>Third-Generation Sequencing Reveals the Adaptive Role of the Epigenome in Three Deep-Sea Polychaetes.</title>
        <authorList>
            <person name="Perez M."/>
            <person name="Aroh O."/>
            <person name="Sun Y."/>
            <person name="Lan Y."/>
            <person name="Juniper S.K."/>
            <person name="Young C.R."/>
            <person name="Angers B."/>
            <person name="Qian P.Y."/>
        </authorList>
    </citation>
    <scope>NUCLEOTIDE SEQUENCE</scope>
    <source>
        <strain evidence="5">P08H-3</strain>
    </source>
</reference>
<keyword evidence="4" id="KW-0812">Transmembrane</keyword>
<evidence type="ECO:0000256" key="4">
    <source>
        <dbReference type="SAM" id="Phobius"/>
    </source>
</evidence>
<accession>A0AAD9JI20</accession>
<name>A0AAD9JI20_9ANNE</name>
<dbReference type="AlphaFoldDB" id="A0AAD9JI20"/>
<comment type="caution">
    <text evidence="5">The sequence shown here is derived from an EMBL/GenBank/DDBJ whole genome shotgun (WGS) entry which is preliminary data.</text>
</comment>
<protein>
    <recommendedName>
        <fullName evidence="7">UDP-glycosyltransferase</fullName>
    </recommendedName>
</protein>
<keyword evidence="2" id="KW-0328">Glycosyltransferase</keyword>
<keyword evidence="4" id="KW-1133">Transmembrane helix</keyword>
<evidence type="ECO:0000256" key="1">
    <source>
        <dbReference type="ARBA" id="ARBA00009995"/>
    </source>
</evidence>
<evidence type="ECO:0000313" key="5">
    <source>
        <dbReference type="EMBL" id="KAK2153081.1"/>
    </source>
</evidence>
<sequence length="294" mass="33467">MREAKQLPRNHPSLEGSNATRDGIIIMSLDQNIALPARIVTTILTSFKIFHTYHVIWQYGGDMTDETIPANVRIMPYVPLNDLVGHPKTRLLVTSADNYHQNLALYHSLPILCIPLQPVQRQNARKTDRRQHGLVIPPENLTIKTFVQAMKKLLFNDTYCRRLEQPSRMMKMKQPASQRSMVEWIELSLANNFDVLKPYAVHMPWARYAMMDIALLVAIVFGNAIFLVANSILLGMRRVWDIYGRRRLPGMGQSVNRLVKPVLPSTTVTPIMKIPGSQLSPTTTLTATKSFKQQ</sequence>
<keyword evidence="4" id="KW-0472">Membrane</keyword>
<proteinExistence type="inferred from homology"/>
<dbReference type="InterPro" id="IPR002213">
    <property type="entry name" value="UDP_glucos_trans"/>
</dbReference>
<dbReference type="Gene3D" id="3.40.50.2000">
    <property type="entry name" value="Glycogen Phosphorylase B"/>
    <property type="match status" value="1"/>
</dbReference>
<keyword evidence="6" id="KW-1185">Reference proteome</keyword>
<evidence type="ECO:0000313" key="6">
    <source>
        <dbReference type="Proteomes" id="UP001208570"/>
    </source>
</evidence>
<evidence type="ECO:0000256" key="2">
    <source>
        <dbReference type="ARBA" id="ARBA00022676"/>
    </source>
</evidence>
<dbReference type="EMBL" id="JAODUP010000308">
    <property type="protein sequence ID" value="KAK2153081.1"/>
    <property type="molecule type" value="Genomic_DNA"/>
</dbReference>
<gene>
    <name evidence="5" type="ORF">LSH36_308g02019</name>
</gene>
<dbReference type="Pfam" id="PF00201">
    <property type="entry name" value="UDPGT"/>
    <property type="match status" value="1"/>
</dbReference>
<evidence type="ECO:0008006" key="7">
    <source>
        <dbReference type="Google" id="ProtNLM"/>
    </source>
</evidence>
<dbReference type="PANTHER" id="PTHR48043:SF145">
    <property type="entry name" value="FI06409P-RELATED"/>
    <property type="match status" value="1"/>
</dbReference>
<comment type="similarity">
    <text evidence="1">Belongs to the UDP-glycosyltransferase family.</text>
</comment>
<evidence type="ECO:0000256" key="3">
    <source>
        <dbReference type="ARBA" id="ARBA00022679"/>
    </source>
</evidence>
<dbReference type="SUPFAM" id="SSF53756">
    <property type="entry name" value="UDP-Glycosyltransferase/glycogen phosphorylase"/>
    <property type="match status" value="1"/>
</dbReference>
<feature type="transmembrane region" description="Helical" evidence="4">
    <location>
        <begin position="213"/>
        <end position="236"/>
    </location>
</feature>
<dbReference type="PANTHER" id="PTHR48043">
    <property type="entry name" value="EG:EG0003.4 PROTEIN-RELATED"/>
    <property type="match status" value="1"/>
</dbReference>
<dbReference type="Proteomes" id="UP001208570">
    <property type="component" value="Unassembled WGS sequence"/>
</dbReference>
<dbReference type="InterPro" id="IPR050271">
    <property type="entry name" value="UDP-glycosyltransferase"/>
</dbReference>
<dbReference type="GO" id="GO:0008194">
    <property type="term" value="F:UDP-glycosyltransferase activity"/>
    <property type="evidence" value="ECO:0007669"/>
    <property type="project" value="InterPro"/>
</dbReference>
<keyword evidence="3" id="KW-0808">Transferase</keyword>